<evidence type="ECO:0000313" key="2">
    <source>
        <dbReference type="Proteomes" id="UP000515683"/>
    </source>
</evidence>
<sequence>MANNPTLKNLSSFKTRLAGGGARPNIFEVQLDNFPGEISSVWGSEEKVDFRFFCKTAQLPASNVAPIEIPFRGRTLKVAGDRTFDTWTVTIINDEDFKLRHAFEAWMNLLSKLDNATGAANPASYMVDATVHQLGRSDKVQGTKVRNNVNTQGPGFGASGDGSSTVLRTYNFKDIFPTNVSAIDLSYDTTDTIEEFTVEFQVQYFEMTGGPGTLK</sequence>
<gene>
    <name evidence="1" type="ORF">SSCSM1_35</name>
</gene>
<keyword evidence="2" id="KW-1185">Reference proteome</keyword>
<organism evidence="1 2">
    <name type="scientific">Synechococcus phage S-SCSM1</name>
    <dbReference type="NCBI Taxonomy" id="2588487"/>
    <lineage>
        <taxon>Viruses</taxon>
        <taxon>Duplodnaviria</taxon>
        <taxon>Heunggongvirae</taxon>
        <taxon>Uroviricota</taxon>
        <taxon>Caudoviricetes</taxon>
        <taxon>Pantevenvirales</taxon>
        <taxon>Kyanoviridae</taxon>
        <taxon>Zhoulongquanvirus</taxon>
        <taxon>Zhoulongquanvirus esscess</taxon>
    </lineage>
</organism>
<name>A0A6M2ZHB0_9CAUD</name>
<proteinExistence type="predicted"/>
<dbReference type="EMBL" id="MK867354">
    <property type="protein sequence ID" value="QFG06291.1"/>
    <property type="molecule type" value="Genomic_DNA"/>
</dbReference>
<protein>
    <submittedName>
        <fullName evidence="1">Tail tube protein</fullName>
    </submittedName>
</protein>
<evidence type="ECO:0000313" key="1">
    <source>
        <dbReference type="EMBL" id="QFG06291.1"/>
    </source>
</evidence>
<accession>A0A6M2ZHB0</accession>
<reference evidence="1" key="1">
    <citation type="submission" date="2019-04" db="EMBL/GenBank/DDBJ databases">
        <title>Genomic and proteomic characterization of cyanophage S-SCSM1 provides new insights into understanding the viral gene diversity and phage-host interactions.</title>
        <authorList>
            <person name="Wang Q."/>
            <person name="Xu Y."/>
            <person name="Jiao N."/>
            <person name="Zhang R."/>
        </authorList>
    </citation>
    <scope>NUCLEOTIDE SEQUENCE [LARGE SCALE GENOMIC DNA]</scope>
</reference>
<dbReference type="Proteomes" id="UP000515683">
    <property type="component" value="Segment"/>
</dbReference>